<dbReference type="AlphaFoldDB" id="A0A8T5CB48"/>
<reference evidence="2" key="1">
    <citation type="journal article" date="2021" name="Nat. Microbiol.">
        <title>Cell division in the archaeon Haloferax volcanii relies on two FtsZ proteins with distinct functions in division ring assembly and constriction.</title>
        <authorList>
            <person name="Liao Y."/>
            <person name="Ithurbide S."/>
            <person name="Evenhuis C."/>
            <person name="Loewe J."/>
            <person name="Duggin I.G."/>
        </authorList>
    </citation>
    <scope>NUCLEOTIDE SEQUENCE</scope>
    <source>
        <strain evidence="1">H98</strain>
        <strain evidence="4">ID112 - delta_ftsZ1_delta_ftsZ2</strain>
        <strain evidence="2">ID76 - delta_ftsZ1</strain>
        <strain evidence="3">ID77 - delta_ftsZ2</strain>
    </source>
</reference>
<dbReference type="Proteomes" id="UP000678484">
    <property type="component" value="Unassembled WGS sequence"/>
</dbReference>
<dbReference type="EMBL" id="JAERQU010000006">
    <property type="protein sequence ID" value="MBS8119288.1"/>
    <property type="molecule type" value="Genomic_DNA"/>
</dbReference>
<dbReference type="Proteomes" id="UP000676028">
    <property type="component" value="Unassembled WGS sequence"/>
</dbReference>
<proteinExistence type="predicted"/>
<evidence type="ECO:0000313" key="3">
    <source>
        <dbReference type="EMBL" id="MBS8128170.1"/>
    </source>
</evidence>
<protein>
    <submittedName>
        <fullName evidence="2">Galactonate dehydratase</fullName>
    </submittedName>
</protein>
<dbReference type="EMBL" id="JAERQW010000006">
    <property type="protein sequence ID" value="MBS8128170.1"/>
    <property type="molecule type" value="Genomic_DNA"/>
</dbReference>
<dbReference type="EMBL" id="JAERQX010000006">
    <property type="protein sequence ID" value="MBS8132035.1"/>
    <property type="molecule type" value="Genomic_DNA"/>
</dbReference>
<evidence type="ECO:0000313" key="1">
    <source>
        <dbReference type="EMBL" id="MBS8119288.1"/>
    </source>
</evidence>
<dbReference type="Proteomes" id="UP000679371">
    <property type="component" value="Unassembled WGS sequence"/>
</dbReference>
<dbReference type="Proteomes" id="UP000679789">
    <property type="component" value="Unassembled WGS sequence"/>
</dbReference>
<evidence type="ECO:0000313" key="4">
    <source>
        <dbReference type="EMBL" id="MBS8132035.1"/>
    </source>
</evidence>
<sequence>MSNILCTIHVRVRHCIALLTHVQSTFNTLVLDDGFVKRPTGPGLGIEVDEGYVRERSQDEVNWYNPVWHHDDGRLAEW</sequence>
<dbReference type="InterPro" id="IPR036849">
    <property type="entry name" value="Enolase-like_C_sf"/>
</dbReference>
<dbReference type="Gene3D" id="3.20.20.120">
    <property type="entry name" value="Enolase-like C-terminal domain"/>
    <property type="match status" value="1"/>
</dbReference>
<dbReference type="EMBL" id="JAERQV010000006">
    <property type="protein sequence ID" value="MBS8124301.1"/>
    <property type="molecule type" value="Genomic_DNA"/>
</dbReference>
<name>A0A8T5CB48_HALVO</name>
<evidence type="ECO:0000313" key="5">
    <source>
        <dbReference type="Proteomes" id="UP000676028"/>
    </source>
</evidence>
<gene>
    <name evidence="1" type="ORF">JK351_08955</name>
    <name evidence="4" type="ORF">JK352_08960</name>
    <name evidence="3" type="ORF">JK353_08965</name>
    <name evidence="2" type="ORF">JK354_08960</name>
</gene>
<organism evidence="2 5">
    <name type="scientific">Haloferax volcanii</name>
    <name type="common">Halobacterium volcanii</name>
    <dbReference type="NCBI Taxonomy" id="2246"/>
    <lineage>
        <taxon>Archaea</taxon>
        <taxon>Methanobacteriati</taxon>
        <taxon>Methanobacteriota</taxon>
        <taxon>Stenosarchaea group</taxon>
        <taxon>Halobacteria</taxon>
        <taxon>Halobacteriales</taxon>
        <taxon>Haloferacaceae</taxon>
        <taxon>Haloferax</taxon>
    </lineage>
</organism>
<comment type="caution">
    <text evidence="2">The sequence shown here is derived from an EMBL/GenBank/DDBJ whole genome shotgun (WGS) entry which is preliminary data.</text>
</comment>
<accession>A0A8T5CB48</accession>
<dbReference type="SUPFAM" id="SSF51604">
    <property type="entry name" value="Enolase C-terminal domain-like"/>
    <property type="match status" value="1"/>
</dbReference>
<evidence type="ECO:0000313" key="2">
    <source>
        <dbReference type="EMBL" id="MBS8124301.1"/>
    </source>
</evidence>